<comment type="caution">
    <text evidence="1">The sequence shown here is derived from an EMBL/GenBank/DDBJ whole genome shotgun (WGS) entry which is preliminary data.</text>
</comment>
<gene>
    <name evidence="1" type="ORF">AVEN_214287_1</name>
</gene>
<name>A0A4Y2KVZ2_ARAVE</name>
<dbReference type="AlphaFoldDB" id="A0A4Y2KVZ2"/>
<evidence type="ECO:0000313" key="2">
    <source>
        <dbReference type="Proteomes" id="UP000499080"/>
    </source>
</evidence>
<reference evidence="1 2" key="1">
    <citation type="journal article" date="2019" name="Sci. Rep.">
        <title>Orb-weaving spider Araneus ventricosus genome elucidates the spidroin gene catalogue.</title>
        <authorList>
            <person name="Kono N."/>
            <person name="Nakamura H."/>
            <person name="Ohtoshi R."/>
            <person name="Moran D.A.P."/>
            <person name="Shinohara A."/>
            <person name="Yoshida Y."/>
            <person name="Fujiwara M."/>
            <person name="Mori M."/>
            <person name="Tomita M."/>
            <person name="Arakawa K."/>
        </authorList>
    </citation>
    <scope>NUCLEOTIDE SEQUENCE [LARGE SCALE GENOMIC DNA]</scope>
</reference>
<organism evidence="1 2">
    <name type="scientific">Araneus ventricosus</name>
    <name type="common">Orbweaver spider</name>
    <name type="synonym">Epeira ventricosa</name>
    <dbReference type="NCBI Taxonomy" id="182803"/>
    <lineage>
        <taxon>Eukaryota</taxon>
        <taxon>Metazoa</taxon>
        <taxon>Ecdysozoa</taxon>
        <taxon>Arthropoda</taxon>
        <taxon>Chelicerata</taxon>
        <taxon>Arachnida</taxon>
        <taxon>Araneae</taxon>
        <taxon>Araneomorphae</taxon>
        <taxon>Entelegynae</taxon>
        <taxon>Araneoidea</taxon>
        <taxon>Araneidae</taxon>
        <taxon>Araneus</taxon>
    </lineage>
</organism>
<dbReference type="EMBL" id="BGPR01005065">
    <property type="protein sequence ID" value="GBN06458.1"/>
    <property type="molecule type" value="Genomic_DNA"/>
</dbReference>
<proteinExistence type="predicted"/>
<accession>A0A4Y2KVZ2</accession>
<evidence type="ECO:0000313" key="1">
    <source>
        <dbReference type="EMBL" id="GBN06458.1"/>
    </source>
</evidence>
<sequence>MFGERLRMSLKLGIHQKAKLCHLPKSGLFPPIQVEKLGTSFTEAPKCTTVALRSPYSSFPTLSSSDFLASSRGFWQKLCFPATLAKGSQNVIQPFQSDFKLFGIPNIQSICANFHRFLKLMKGFSFPCYKNSRMEQR</sequence>
<protein>
    <submittedName>
        <fullName evidence="1">Uncharacterized protein</fullName>
    </submittedName>
</protein>
<dbReference type="Proteomes" id="UP000499080">
    <property type="component" value="Unassembled WGS sequence"/>
</dbReference>
<keyword evidence="2" id="KW-1185">Reference proteome</keyword>